<dbReference type="AlphaFoldDB" id="A0AAD9U5V9"/>
<dbReference type="Proteomes" id="UP001280121">
    <property type="component" value="Unassembled WGS sequence"/>
</dbReference>
<evidence type="ECO:0000313" key="2">
    <source>
        <dbReference type="Proteomes" id="UP001280121"/>
    </source>
</evidence>
<proteinExistence type="predicted"/>
<name>A0AAD9U5V9_9ROSI</name>
<organism evidence="1 2">
    <name type="scientific">Dipteronia dyeriana</name>
    <dbReference type="NCBI Taxonomy" id="168575"/>
    <lineage>
        <taxon>Eukaryota</taxon>
        <taxon>Viridiplantae</taxon>
        <taxon>Streptophyta</taxon>
        <taxon>Embryophyta</taxon>
        <taxon>Tracheophyta</taxon>
        <taxon>Spermatophyta</taxon>
        <taxon>Magnoliopsida</taxon>
        <taxon>eudicotyledons</taxon>
        <taxon>Gunneridae</taxon>
        <taxon>Pentapetalae</taxon>
        <taxon>rosids</taxon>
        <taxon>malvids</taxon>
        <taxon>Sapindales</taxon>
        <taxon>Sapindaceae</taxon>
        <taxon>Hippocastanoideae</taxon>
        <taxon>Acereae</taxon>
        <taxon>Dipteronia</taxon>
    </lineage>
</organism>
<comment type="caution">
    <text evidence="1">The sequence shown here is derived from an EMBL/GenBank/DDBJ whole genome shotgun (WGS) entry which is preliminary data.</text>
</comment>
<evidence type="ECO:0000313" key="1">
    <source>
        <dbReference type="EMBL" id="KAK2648096.1"/>
    </source>
</evidence>
<sequence length="99" mass="11290">MGAESRSYYTSTIYVCISVTVSNDTAIQSRAHQVVIASDSRSSDRLRRSYSIEEGSMYYTSLAYHDMYDKSNRIKIRGTDQRLNITEVSLGSWLIKQCC</sequence>
<gene>
    <name evidence="1" type="ORF">Ddye_015585</name>
</gene>
<accession>A0AAD9U5V9</accession>
<keyword evidence="2" id="KW-1185">Reference proteome</keyword>
<reference evidence="1" key="1">
    <citation type="journal article" date="2023" name="Plant J.">
        <title>Genome sequences and population genomics provide insights into the demographic history, inbreeding, and mutation load of two 'living fossil' tree species of Dipteronia.</title>
        <authorList>
            <person name="Feng Y."/>
            <person name="Comes H.P."/>
            <person name="Chen J."/>
            <person name="Zhu S."/>
            <person name="Lu R."/>
            <person name="Zhang X."/>
            <person name="Li P."/>
            <person name="Qiu J."/>
            <person name="Olsen K.M."/>
            <person name="Qiu Y."/>
        </authorList>
    </citation>
    <scope>NUCLEOTIDE SEQUENCE</scope>
    <source>
        <strain evidence="1">KIB01</strain>
    </source>
</reference>
<dbReference type="EMBL" id="JANJYI010000005">
    <property type="protein sequence ID" value="KAK2648096.1"/>
    <property type="molecule type" value="Genomic_DNA"/>
</dbReference>
<protein>
    <submittedName>
        <fullName evidence="1">Uncharacterized protein</fullName>
    </submittedName>
</protein>